<feature type="transmembrane region" description="Helical" evidence="7">
    <location>
        <begin position="139"/>
        <end position="164"/>
    </location>
</feature>
<keyword evidence="3" id="KW-0547">Nucleotide-binding</keyword>
<keyword evidence="4 10" id="KW-0067">ATP-binding</keyword>
<evidence type="ECO:0000256" key="6">
    <source>
        <dbReference type="ARBA" id="ARBA00023136"/>
    </source>
</evidence>
<name>A0ABQ3ZGZ7_9ACTN</name>
<dbReference type="CDD" id="cd18543">
    <property type="entry name" value="ABC_6TM_Rv0194_D1_like"/>
    <property type="match status" value="1"/>
</dbReference>
<dbReference type="Pfam" id="PF00664">
    <property type="entry name" value="ABC_membrane"/>
    <property type="match status" value="2"/>
</dbReference>
<evidence type="ECO:0000256" key="4">
    <source>
        <dbReference type="ARBA" id="ARBA00022840"/>
    </source>
</evidence>
<evidence type="ECO:0000256" key="2">
    <source>
        <dbReference type="ARBA" id="ARBA00022692"/>
    </source>
</evidence>
<feature type="transmembrane region" description="Helical" evidence="7">
    <location>
        <begin position="877"/>
        <end position="900"/>
    </location>
</feature>
<organism evidence="10 11">
    <name type="scientific">Winogradskya humida</name>
    <dbReference type="NCBI Taxonomy" id="113566"/>
    <lineage>
        <taxon>Bacteria</taxon>
        <taxon>Bacillati</taxon>
        <taxon>Actinomycetota</taxon>
        <taxon>Actinomycetes</taxon>
        <taxon>Micromonosporales</taxon>
        <taxon>Micromonosporaceae</taxon>
        <taxon>Winogradskya</taxon>
    </lineage>
</organism>
<dbReference type="PROSITE" id="PS00211">
    <property type="entry name" value="ABC_TRANSPORTER_1"/>
    <property type="match status" value="1"/>
</dbReference>
<dbReference type="PANTHER" id="PTHR43394:SF1">
    <property type="entry name" value="ATP-BINDING CASSETTE SUB-FAMILY B MEMBER 10, MITOCHONDRIAL"/>
    <property type="match status" value="1"/>
</dbReference>
<dbReference type="EMBL" id="BOMN01000012">
    <property type="protein sequence ID" value="GIE17846.1"/>
    <property type="molecule type" value="Genomic_DNA"/>
</dbReference>
<feature type="domain" description="ABC transporter" evidence="8">
    <location>
        <begin position="348"/>
        <end position="582"/>
    </location>
</feature>
<dbReference type="InterPro" id="IPR036640">
    <property type="entry name" value="ABC1_TM_sf"/>
</dbReference>
<dbReference type="Gene3D" id="3.40.50.300">
    <property type="entry name" value="P-loop containing nucleotide triphosphate hydrolases"/>
    <property type="match status" value="2"/>
</dbReference>
<feature type="transmembrane region" description="Helical" evidence="7">
    <location>
        <begin position="770"/>
        <end position="790"/>
    </location>
</feature>
<dbReference type="Gene3D" id="1.20.1560.10">
    <property type="entry name" value="ABC transporter type 1, transmembrane domain"/>
    <property type="match status" value="2"/>
</dbReference>
<keyword evidence="11" id="KW-1185">Reference proteome</keyword>
<feature type="transmembrane region" description="Helical" evidence="7">
    <location>
        <begin position="653"/>
        <end position="675"/>
    </location>
</feature>
<gene>
    <name evidence="10" type="ORF">Ahu01nite_009480</name>
</gene>
<feature type="domain" description="ABC transmembrane type-1" evidence="9">
    <location>
        <begin position="34"/>
        <end position="314"/>
    </location>
</feature>
<comment type="caution">
    <text evidence="10">The sequence shown here is derived from an EMBL/GenBank/DDBJ whole genome shotgun (WGS) entry which is preliminary data.</text>
</comment>
<evidence type="ECO:0000259" key="8">
    <source>
        <dbReference type="PROSITE" id="PS50893"/>
    </source>
</evidence>
<evidence type="ECO:0000313" key="11">
    <source>
        <dbReference type="Proteomes" id="UP000603200"/>
    </source>
</evidence>
<evidence type="ECO:0000256" key="5">
    <source>
        <dbReference type="ARBA" id="ARBA00022989"/>
    </source>
</evidence>
<dbReference type="PROSITE" id="PS50893">
    <property type="entry name" value="ABC_TRANSPORTER_2"/>
    <property type="match status" value="2"/>
</dbReference>
<reference evidence="10 11" key="1">
    <citation type="submission" date="2021-01" db="EMBL/GenBank/DDBJ databases">
        <title>Whole genome shotgun sequence of Actinoplanes humidus NBRC 14915.</title>
        <authorList>
            <person name="Komaki H."/>
            <person name="Tamura T."/>
        </authorList>
    </citation>
    <scope>NUCLEOTIDE SEQUENCE [LARGE SCALE GENOMIC DNA]</scope>
    <source>
        <strain evidence="10 11">NBRC 14915</strain>
    </source>
</reference>
<dbReference type="SMART" id="SM00382">
    <property type="entry name" value="AAA"/>
    <property type="match status" value="2"/>
</dbReference>
<evidence type="ECO:0000259" key="9">
    <source>
        <dbReference type="PROSITE" id="PS50929"/>
    </source>
</evidence>
<evidence type="ECO:0000256" key="3">
    <source>
        <dbReference type="ARBA" id="ARBA00022741"/>
    </source>
</evidence>
<dbReference type="SUPFAM" id="SSF52540">
    <property type="entry name" value="P-loop containing nucleoside triphosphate hydrolases"/>
    <property type="match status" value="2"/>
</dbReference>
<keyword evidence="5 7" id="KW-1133">Transmembrane helix</keyword>
<feature type="transmembrane region" description="Helical" evidence="7">
    <location>
        <begin position="796"/>
        <end position="815"/>
    </location>
</feature>
<feature type="transmembrane region" description="Helical" evidence="7">
    <location>
        <begin position="69"/>
        <end position="86"/>
    </location>
</feature>
<dbReference type="GO" id="GO:0005524">
    <property type="term" value="F:ATP binding"/>
    <property type="evidence" value="ECO:0007669"/>
    <property type="project" value="UniProtKB-KW"/>
</dbReference>
<dbReference type="InterPro" id="IPR017871">
    <property type="entry name" value="ABC_transporter-like_CS"/>
</dbReference>
<protein>
    <submittedName>
        <fullName evidence="10">ABC transporter ATP-binding protein</fullName>
    </submittedName>
</protein>
<dbReference type="InterPro" id="IPR003593">
    <property type="entry name" value="AAA+_ATPase"/>
</dbReference>
<dbReference type="CDD" id="cd18546">
    <property type="entry name" value="ABC_6TM_Rv0194_D2_like"/>
    <property type="match status" value="1"/>
</dbReference>
<feature type="transmembrane region" description="Helical" evidence="7">
    <location>
        <begin position="285"/>
        <end position="306"/>
    </location>
</feature>
<feature type="transmembrane region" description="Helical" evidence="7">
    <location>
        <begin position="170"/>
        <end position="187"/>
    </location>
</feature>
<dbReference type="InterPro" id="IPR011527">
    <property type="entry name" value="ABC1_TM_dom"/>
</dbReference>
<feature type="transmembrane region" description="Helical" evidence="7">
    <location>
        <begin position="906"/>
        <end position="925"/>
    </location>
</feature>
<dbReference type="InterPro" id="IPR027417">
    <property type="entry name" value="P-loop_NTPase"/>
</dbReference>
<comment type="subcellular location">
    <subcellularLocation>
        <location evidence="1">Cell membrane</location>
        <topology evidence="1">Multi-pass membrane protein</topology>
    </subcellularLocation>
</comment>
<dbReference type="PROSITE" id="PS50929">
    <property type="entry name" value="ABC_TM1F"/>
    <property type="match status" value="2"/>
</dbReference>
<feature type="domain" description="ABC transmembrane type-1" evidence="9">
    <location>
        <begin position="655"/>
        <end position="937"/>
    </location>
</feature>
<feature type="transmembrane region" description="Helical" evidence="7">
    <location>
        <begin position="687"/>
        <end position="709"/>
    </location>
</feature>
<dbReference type="PANTHER" id="PTHR43394">
    <property type="entry name" value="ATP-DEPENDENT PERMEASE MDL1, MITOCHONDRIAL"/>
    <property type="match status" value="1"/>
</dbReference>
<feature type="domain" description="ABC transporter" evidence="8">
    <location>
        <begin position="971"/>
        <end position="1205"/>
    </location>
</feature>
<keyword evidence="2 7" id="KW-0812">Transmembrane</keyword>
<dbReference type="SUPFAM" id="SSF90123">
    <property type="entry name" value="ABC transporter transmembrane region"/>
    <property type="match status" value="2"/>
</dbReference>
<dbReference type="Pfam" id="PF00005">
    <property type="entry name" value="ABC_tran"/>
    <property type="match status" value="2"/>
</dbReference>
<dbReference type="RefSeq" id="WP_203835123.1">
    <property type="nucleotide sequence ID" value="NZ_BAAATV010000001.1"/>
</dbReference>
<dbReference type="Proteomes" id="UP000603200">
    <property type="component" value="Unassembled WGS sequence"/>
</dbReference>
<evidence type="ECO:0000256" key="1">
    <source>
        <dbReference type="ARBA" id="ARBA00004651"/>
    </source>
</evidence>
<keyword evidence="6 7" id="KW-0472">Membrane</keyword>
<evidence type="ECO:0000256" key="7">
    <source>
        <dbReference type="SAM" id="Phobius"/>
    </source>
</evidence>
<sequence length="1210" mass="130007">MKWFRHDPGRPDGRYKAAVRRNLELVGGQIGGLLVATAFITAGAVFSAATPLAQQWVVDHAILTHSAPIWPGLVVYLLLGIGVFATKRICLYRQARAVAELQYEVRNQVHTRLQHLDESTREGLPTGQLVSRVNSDAGVLVRVLANVPQVIGALIFTAVALIAMLVLSPLLATVTLVMVPVLTYVAARMRAVVQPASWDVQQREGELAQTVDETVSGIRVVKAFGQQDREQERMVQNSRELYGARMRLTRLSAKYESLFGSIPRFGQVAVLALGGWLALEHRISVGTFLAFASYLMMLVAPARIVAGLIGTAQRAGAAATRIFEVLDSVPLIADAPDARELRVTAGTVTFDGVRTGYPHAEPVLDGFSLTIAPGETVALVGASGSGKSTAALLLPRLREAQGGTVRIDGQDVRDVTLSSLRRQVAIVFEESFLFAGSVRENIAYGRPDAPFDEIVAAARTAGVHDLITALPEGYDSETGERGSRFSGGQRQRIAIARALVTGAPVLVLDDVTSAVDAHVEAGIVAGLRAATLGRTTLLISHRRATLALADRIAVLDGGRIIDDGTHDELIARCPRYAELLASAEADQAEAALVEQDSAWGTPRPRAVSPAAAEMMAKLATLPPADEDPSIDRAAAEDESRFSLKRFLAPYRTALAVSVPLFILGAATTVAGPYLYEHGIDGGVRSGSGRVLLIVVAVMALVAVADLFAVRAMTLVSGRLGQRIVIALRLRVWVHLKRLSLDFYERHRSGSIMTRVVTDVESLTGVFSSGLAQAVVAVFTFAGVLAAMLWMSPALTLLTSVVLVPFVLVTAVFQRLSSKPYADAREQVATMNADLRESLAGVRETQVFGQQDRRRGRFEETTRAYVDARMAAQRLASLYFPFVELLADVAAVFVLGAGAWLIGRGHLQVGALVAFMLYINLFFTPVQQMSTLFDSWQQARVSMRRVQELMDEQASVRPATDPVRPAVLRGEIELRGVGFTYPDGREALRGIDLRIAAGETLAVVGESGSGKSTLAKLIVRFHDPVSGAVLVDGVDLREIDERGYRARLGYVPQEPYLFSGSVRDNIAYARPDATDAEVERAARRSGAHEMIAGLDGGYRHVLDERGASLSAGQRQLLCLARAELVDPVVLLLDEATSNLDAAAEAAVHEAMRRMAGRRTTVVIAHRLAVAEDADRVAVLSAGRLVELGPPAELRTAGGPYSRLVAAATVSA</sequence>
<accession>A0ABQ3ZGZ7</accession>
<evidence type="ECO:0000313" key="10">
    <source>
        <dbReference type="EMBL" id="GIE17846.1"/>
    </source>
</evidence>
<proteinExistence type="predicted"/>
<feature type="transmembrane region" description="Helical" evidence="7">
    <location>
        <begin position="255"/>
        <end position="279"/>
    </location>
</feature>
<dbReference type="InterPro" id="IPR003439">
    <property type="entry name" value="ABC_transporter-like_ATP-bd"/>
</dbReference>
<dbReference type="InterPro" id="IPR039421">
    <property type="entry name" value="Type_1_exporter"/>
</dbReference>
<feature type="transmembrane region" description="Helical" evidence="7">
    <location>
        <begin position="30"/>
        <end position="49"/>
    </location>
</feature>